<dbReference type="PANTHER" id="PTHR48111:SF22">
    <property type="entry name" value="REGULATOR OF RPOS"/>
    <property type="match status" value="1"/>
</dbReference>
<dbReference type="Proteomes" id="UP000010475">
    <property type="component" value="Chromosome"/>
</dbReference>
<evidence type="ECO:0000256" key="2">
    <source>
        <dbReference type="ARBA" id="ARBA00023012"/>
    </source>
</evidence>
<dbReference type="Pfam" id="PF00486">
    <property type="entry name" value="Trans_reg_C"/>
    <property type="match status" value="1"/>
</dbReference>
<dbReference type="GO" id="GO:0005829">
    <property type="term" value="C:cytosol"/>
    <property type="evidence" value="ECO:0007669"/>
    <property type="project" value="TreeGrafter"/>
</dbReference>
<organism evidence="10 11">
    <name type="scientific">Cylindrospermum stagnale PCC 7417</name>
    <dbReference type="NCBI Taxonomy" id="56107"/>
    <lineage>
        <taxon>Bacteria</taxon>
        <taxon>Bacillati</taxon>
        <taxon>Cyanobacteriota</taxon>
        <taxon>Cyanophyceae</taxon>
        <taxon>Nostocales</taxon>
        <taxon>Nostocaceae</taxon>
        <taxon>Cylindrospermum</taxon>
    </lineage>
</organism>
<dbReference type="SUPFAM" id="SSF46894">
    <property type="entry name" value="C-terminal effector domain of the bipartite response regulators"/>
    <property type="match status" value="1"/>
</dbReference>
<feature type="domain" description="Response regulatory" evidence="8">
    <location>
        <begin position="51"/>
        <end position="165"/>
    </location>
</feature>
<dbReference type="InterPro" id="IPR016032">
    <property type="entry name" value="Sig_transdc_resp-reg_C-effctor"/>
</dbReference>
<dbReference type="EMBL" id="CP003642">
    <property type="protein sequence ID" value="AFZ24200.1"/>
    <property type="molecule type" value="Genomic_DNA"/>
</dbReference>
<evidence type="ECO:0000259" key="9">
    <source>
        <dbReference type="PROSITE" id="PS51755"/>
    </source>
</evidence>
<evidence type="ECO:0000313" key="10">
    <source>
        <dbReference type="EMBL" id="AFZ24200.1"/>
    </source>
</evidence>
<dbReference type="KEGG" id="csg:Cylst_1954"/>
<dbReference type="GO" id="GO:0000976">
    <property type="term" value="F:transcription cis-regulatory region binding"/>
    <property type="evidence" value="ECO:0007669"/>
    <property type="project" value="TreeGrafter"/>
</dbReference>
<dbReference type="STRING" id="56107.Cylst_1954"/>
<feature type="DNA-binding region" description="OmpR/PhoB-type" evidence="7">
    <location>
        <begin position="172"/>
        <end position="270"/>
    </location>
</feature>
<evidence type="ECO:0000256" key="1">
    <source>
        <dbReference type="ARBA" id="ARBA00022553"/>
    </source>
</evidence>
<dbReference type="NCBIfam" id="NF045914">
    <property type="entry name" value="RespRegNblR"/>
    <property type="match status" value="1"/>
</dbReference>
<dbReference type="PROSITE" id="PS50110">
    <property type="entry name" value="RESPONSE_REGULATORY"/>
    <property type="match status" value="1"/>
</dbReference>
<dbReference type="Pfam" id="PF00072">
    <property type="entry name" value="Response_reg"/>
    <property type="match status" value="1"/>
</dbReference>
<dbReference type="PROSITE" id="PS51755">
    <property type="entry name" value="OMPR_PHOB"/>
    <property type="match status" value="1"/>
</dbReference>
<dbReference type="Gene3D" id="3.40.50.2300">
    <property type="match status" value="1"/>
</dbReference>
<dbReference type="HOGENOM" id="CLU_000445_30_1_3"/>
<evidence type="ECO:0000256" key="4">
    <source>
        <dbReference type="ARBA" id="ARBA00023125"/>
    </source>
</evidence>
<evidence type="ECO:0000313" key="11">
    <source>
        <dbReference type="Proteomes" id="UP000010475"/>
    </source>
</evidence>
<accession>K9WUZ2</accession>
<keyword evidence="3" id="KW-0805">Transcription regulation</keyword>
<feature type="domain" description="OmpR/PhoB-type" evidence="9">
    <location>
        <begin position="172"/>
        <end position="270"/>
    </location>
</feature>
<dbReference type="FunFam" id="1.10.10.10:FF:000005">
    <property type="entry name" value="Two-component system response regulator"/>
    <property type="match status" value="1"/>
</dbReference>
<keyword evidence="11" id="KW-1185">Reference proteome</keyword>
<name>K9WUZ2_9NOST</name>
<keyword evidence="2" id="KW-0902">Two-component regulatory system</keyword>
<reference evidence="10 11" key="1">
    <citation type="submission" date="2012-06" db="EMBL/GenBank/DDBJ databases">
        <title>Finished chromosome of genome of Cylindrospermum stagnale PCC 7417.</title>
        <authorList>
            <consortium name="US DOE Joint Genome Institute"/>
            <person name="Gugger M."/>
            <person name="Coursin T."/>
            <person name="Rippka R."/>
            <person name="Tandeau De Marsac N."/>
            <person name="Huntemann M."/>
            <person name="Wei C.-L."/>
            <person name="Han J."/>
            <person name="Detter J.C."/>
            <person name="Han C."/>
            <person name="Tapia R."/>
            <person name="Chen A."/>
            <person name="Kyrpides N."/>
            <person name="Mavromatis K."/>
            <person name="Markowitz V."/>
            <person name="Szeto E."/>
            <person name="Ivanova N."/>
            <person name="Pagani I."/>
            <person name="Pati A."/>
            <person name="Goodwin L."/>
            <person name="Nordberg H.P."/>
            <person name="Cantor M.N."/>
            <person name="Hua S.X."/>
            <person name="Woyke T."/>
            <person name="Kerfeld C.A."/>
        </authorList>
    </citation>
    <scope>NUCLEOTIDE SEQUENCE [LARGE SCALE GENOMIC DNA]</scope>
    <source>
        <strain evidence="10 11">PCC 7417</strain>
    </source>
</reference>
<dbReference type="CDD" id="cd00383">
    <property type="entry name" value="trans_reg_C"/>
    <property type="match status" value="1"/>
</dbReference>
<dbReference type="SMART" id="SM00862">
    <property type="entry name" value="Trans_reg_C"/>
    <property type="match status" value="1"/>
</dbReference>
<evidence type="ECO:0000259" key="8">
    <source>
        <dbReference type="PROSITE" id="PS50110"/>
    </source>
</evidence>
<feature type="modified residue" description="4-aspartylphosphate" evidence="6">
    <location>
        <position position="100"/>
    </location>
</feature>
<sequence length="271" mass="30898">MSGCKNRNAPFTKNSEIASLTHVQTFSRTSVQPKIPHPIAQINMTVAHSPCVLVIETDDNLANQLSFDLQEAGYDAILAHDATSGLQYCHDRQPALIVVDRMLSGESGLSLCKNLRSTGMREPMLVLMARDTVDDRVACLEAGADDYILKPYRSEDFLKLIRLYLKPDIDTTEQLRFGDLILDIATRRAIHNGRPIDLTMKEFELLKFLMEHPREVLTREQILENVWGYDFMGESNVIEVYIRYLRLKIEDEGQKRLIQTVRGVGYVLRES</sequence>
<dbReference type="GO" id="GO:0000156">
    <property type="term" value="F:phosphorelay response regulator activity"/>
    <property type="evidence" value="ECO:0007669"/>
    <property type="project" value="TreeGrafter"/>
</dbReference>
<proteinExistence type="predicted"/>
<dbReference type="SUPFAM" id="SSF52172">
    <property type="entry name" value="CheY-like"/>
    <property type="match status" value="1"/>
</dbReference>
<dbReference type="CDD" id="cd17574">
    <property type="entry name" value="REC_OmpR"/>
    <property type="match status" value="1"/>
</dbReference>
<dbReference type="PANTHER" id="PTHR48111">
    <property type="entry name" value="REGULATOR OF RPOS"/>
    <property type="match status" value="1"/>
</dbReference>
<gene>
    <name evidence="10" type="ORF">Cylst_1954</name>
</gene>
<dbReference type="GO" id="GO:0006355">
    <property type="term" value="P:regulation of DNA-templated transcription"/>
    <property type="evidence" value="ECO:0007669"/>
    <property type="project" value="InterPro"/>
</dbReference>
<protein>
    <submittedName>
        <fullName evidence="10">Response regulator with CheY-like receiver domain and winged-helix DNA-binding domain</fullName>
    </submittedName>
</protein>
<dbReference type="InterPro" id="IPR036388">
    <property type="entry name" value="WH-like_DNA-bd_sf"/>
</dbReference>
<keyword evidence="5" id="KW-0804">Transcription</keyword>
<dbReference type="InterPro" id="IPR039420">
    <property type="entry name" value="WalR-like"/>
</dbReference>
<evidence type="ECO:0000256" key="7">
    <source>
        <dbReference type="PROSITE-ProRule" id="PRU01091"/>
    </source>
</evidence>
<evidence type="ECO:0000256" key="5">
    <source>
        <dbReference type="ARBA" id="ARBA00023163"/>
    </source>
</evidence>
<dbReference type="SMART" id="SM00448">
    <property type="entry name" value="REC"/>
    <property type="match status" value="1"/>
</dbReference>
<dbReference type="AlphaFoldDB" id="K9WUZ2"/>
<evidence type="ECO:0000256" key="3">
    <source>
        <dbReference type="ARBA" id="ARBA00023015"/>
    </source>
</evidence>
<dbReference type="InterPro" id="IPR001789">
    <property type="entry name" value="Sig_transdc_resp-reg_receiver"/>
</dbReference>
<dbReference type="InterPro" id="IPR001867">
    <property type="entry name" value="OmpR/PhoB-type_DNA-bd"/>
</dbReference>
<keyword evidence="4 7" id="KW-0238">DNA-binding</keyword>
<dbReference type="GO" id="GO:0032993">
    <property type="term" value="C:protein-DNA complex"/>
    <property type="evidence" value="ECO:0007669"/>
    <property type="project" value="TreeGrafter"/>
</dbReference>
<dbReference type="InterPro" id="IPR011006">
    <property type="entry name" value="CheY-like_superfamily"/>
</dbReference>
<dbReference type="eggNOG" id="COG0745">
    <property type="taxonomic scope" value="Bacteria"/>
</dbReference>
<evidence type="ECO:0000256" key="6">
    <source>
        <dbReference type="PROSITE-ProRule" id="PRU00169"/>
    </source>
</evidence>
<keyword evidence="1 6" id="KW-0597">Phosphoprotein</keyword>
<dbReference type="Gene3D" id="1.10.10.10">
    <property type="entry name" value="Winged helix-like DNA-binding domain superfamily/Winged helix DNA-binding domain"/>
    <property type="match status" value="1"/>
</dbReference>